<gene>
    <name evidence="1" type="ORF">SAMN04488096_10283</name>
</gene>
<evidence type="ECO:0000313" key="1">
    <source>
        <dbReference type="EMBL" id="SHI48840.1"/>
    </source>
</evidence>
<dbReference type="EMBL" id="FQYY01000002">
    <property type="protein sequence ID" value="SHI48840.1"/>
    <property type="molecule type" value="Genomic_DNA"/>
</dbReference>
<dbReference type="PROSITE" id="PS51257">
    <property type="entry name" value="PROKAR_LIPOPROTEIN"/>
    <property type="match status" value="1"/>
</dbReference>
<evidence type="ECO:0008006" key="3">
    <source>
        <dbReference type="Google" id="ProtNLM"/>
    </source>
</evidence>
<dbReference type="Proteomes" id="UP000184225">
    <property type="component" value="Unassembled WGS sequence"/>
</dbReference>
<dbReference type="OrthoDB" id="1144921at2"/>
<dbReference type="AlphaFoldDB" id="A0A1M6BJ80"/>
<reference evidence="1 2" key="1">
    <citation type="submission" date="2016-11" db="EMBL/GenBank/DDBJ databases">
        <authorList>
            <person name="Jaros S."/>
            <person name="Januszkiewicz K."/>
            <person name="Wedrychowicz H."/>
        </authorList>
    </citation>
    <scope>NUCLEOTIDE SEQUENCE [LARGE SCALE GENOMIC DNA]</scope>
    <source>
        <strain evidence="1 2">DSM 21425</strain>
    </source>
</reference>
<organism evidence="1 2">
    <name type="scientific">Mesonia phycicola</name>
    <dbReference type="NCBI Taxonomy" id="579105"/>
    <lineage>
        <taxon>Bacteria</taxon>
        <taxon>Pseudomonadati</taxon>
        <taxon>Bacteroidota</taxon>
        <taxon>Flavobacteriia</taxon>
        <taxon>Flavobacteriales</taxon>
        <taxon>Flavobacteriaceae</taxon>
        <taxon>Mesonia</taxon>
    </lineage>
</organism>
<keyword evidence="2" id="KW-1185">Reference proteome</keyword>
<name>A0A1M6BJ80_9FLAO</name>
<proteinExistence type="predicted"/>
<evidence type="ECO:0000313" key="2">
    <source>
        <dbReference type="Proteomes" id="UP000184225"/>
    </source>
</evidence>
<dbReference type="RefSeq" id="WP_073148175.1">
    <property type="nucleotide sequence ID" value="NZ_FQYY01000002.1"/>
</dbReference>
<accession>A0A1M6BJ80</accession>
<sequence>MKKITLLIYIIVLVSSCSTSKIESNSWVSEDFKPKSVERMLIFANTEDTSLQSDFENKTSEVLSKKGITTVTMHELFPQVKYQEDRSPEEINAFIVECKNKNIDKILFASQKSITVDTVLTKSLHNYMNSLKPLELGKTTSNEKVEYDTKKITTYTIEVAVYNINTTINHQPIAKTEVKATNPKSVKKLKEYIISDISKLFDFK</sequence>
<protein>
    <recommendedName>
        <fullName evidence="3">Lipoprotein</fullName>
    </recommendedName>
</protein>